<dbReference type="GO" id="GO:0016829">
    <property type="term" value="F:lyase activity"/>
    <property type="evidence" value="ECO:0007669"/>
    <property type="project" value="UniProtKB-KW"/>
</dbReference>
<name>A0A6J7RHY9_9ZZZZ</name>
<dbReference type="Gene3D" id="1.10.12.10">
    <property type="entry name" value="Lyase 2-enoyl-coa Hydratase, Chain A, domain 2"/>
    <property type="match status" value="1"/>
</dbReference>
<evidence type="ECO:0000256" key="1">
    <source>
        <dbReference type="ARBA" id="ARBA00005254"/>
    </source>
</evidence>
<evidence type="ECO:0000313" key="4">
    <source>
        <dbReference type="EMBL" id="CAB5028128.1"/>
    </source>
</evidence>
<accession>A0A6J7RHY9</accession>
<evidence type="ECO:0000256" key="3">
    <source>
        <dbReference type="ARBA" id="ARBA00023239"/>
    </source>
</evidence>
<keyword evidence="2" id="KW-0443">Lipid metabolism</keyword>
<dbReference type="PROSITE" id="PS00166">
    <property type="entry name" value="ENOYL_COA_HYDRATASE"/>
    <property type="match status" value="1"/>
</dbReference>
<dbReference type="PANTHER" id="PTHR11941">
    <property type="entry name" value="ENOYL-COA HYDRATASE-RELATED"/>
    <property type="match status" value="1"/>
</dbReference>
<dbReference type="InterPro" id="IPR014748">
    <property type="entry name" value="Enoyl-CoA_hydra_C"/>
</dbReference>
<dbReference type="InterPro" id="IPR018376">
    <property type="entry name" value="Enoyl-CoA_hyd/isom_CS"/>
</dbReference>
<dbReference type="InterPro" id="IPR029045">
    <property type="entry name" value="ClpP/crotonase-like_dom_sf"/>
</dbReference>
<dbReference type="Gene3D" id="3.90.226.10">
    <property type="entry name" value="2-enoyl-CoA Hydratase, Chain A, domain 1"/>
    <property type="match status" value="1"/>
</dbReference>
<gene>
    <name evidence="4" type="ORF">UFOPK3967_03214</name>
</gene>
<proteinExistence type="inferred from homology"/>
<evidence type="ECO:0000256" key="2">
    <source>
        <dbReference type="ARBA" id="ARBA00023098"/>
    </source>
</evidence>
<dbReference type="SUPFAM" id="SSF52096">
    <property type="entry name" value="ClpP/crotonase"/>
    <property type="match status" value="1"/>
</dbReference>
<keyword evidence="3" id="KW-0456">Lyase</keyword>
<dbReference type="CDD" id="cd06558">
    <property type="entry name" value="crotonase-like"/>
    <property type="match status" value="1"/>
</dbReference>
<dbReference type="EMBL" id="CAFBOS010000342">
    <property type="protein sequence ID" value="CAB5028128.1"/>
    <property type="molecule type" value="Genomic_DNA"/>
</dbReference>
<dbReference type="InterPro" id="IPR001753">
    <property type="entry name" value="Enoyl-CoA_hydra/iso"/>
</dbReference>
<reference evidence="4" key="1">
    <citation type="submission" date="2020-05" db="EMBL/GenBank/DDBJ databases">
        <authorList>
            <person name="Chiriac C."/>
            <person name="Salcher M."/>
            <person name="Ghai R."/>
            <person name="Kavagutti S V."/>
        </authorList>
    </citation>
    <scope>NUCLEOTIDE SEQUENCE</scope>
</reference>
<dbReference type="PANTHER" id="PTHR11941:SF169">
    <property type="entry name" value="(7AS)-7A-METHYL-1,5-DIOXO-2,3,5,6,7,7A-HEXAHYDRO-1H-INDENE-CARBOXYL-COA HYDROLASE"/>
    <property type="match status" value="1"/>
</dbReference>
<dbReference type="Pfam" id="PF00378">
    <property type="entry name" value="ECH_1"/>
    <property type="match status" value="1"/>
</dbReference>
<dbReference type="GO" id="GO:0006635">
    <property type="term" value="P:fatty acid beta-oxidation"/>
    <property type="evidence" value="ECO:0007669"/>
    <property type="project" value="TreeGrafter"/>
</dbReference>
<organism evidence="4">
    <name type="scientific">freshwater metagenome</name>
    <dbReference type="NCBI Taxonomy" id="449393"/>
    <lineage>
        <taxon>unclassified sequences</taxon>
        <taxon>metagenomes</taxon>
        <taxon>ecological metagenomes</taxon>
    </lineage>
</organism>
<comment type="similarity">
    <text evidence="1">Belongs to the enoyl-CoA hydratase/isomerase family.</text>
</comment>
<dbReference type="AlphaFoldDB" id="A0A6J7RHY9"/>
<protein>
    <submittedName>
        <fullName evidence="4">Unannotated protein</fullName>
    </submittedName>
</protein>
<sequence length="291" mass="30400">MHERDGTTAVTPGQAAYDQAMADVGAQVSENPDALVRYVVHGSVAVITLNRPAERHAFNAAMSAALEAAIDRLDSTDGVWAAVLAAAPTPGRPVFCAGADLKAIDAGETRGIHTKRGGFAGIVFRERVKPIVAAVDGVATAGGCEVALACDIMVATTRSSFAMAEVKRNLVANAGGLFRLPRVVGPSVAMEMMLTGDALAASRAYELGMISSLVEPSELLPTALDIATRIAANGPLSVQASRRIMALAFTEDDATLKRLGYDASNAMFSTADTAEGVRAFVEKRSPRWLGR</sequence>